<proteinExistence type="predicted"/>
<evidence type="ECO:0000313" key="3">
    <source>
        <dbReference type="Proteomes" id="UP000294847"/>
    </source>
</evidence>
<dbReference type="InterPro" id="IPR011009">
    <property type="entry name" value="Kinase-like_dom_sf"/>
</dbReference>
<dbReference type="Gene3D" id="3.30.200.20">
    <property type="entry name" value="Phosphorylase Kinase, domain 1"/>
    <property type="match status" value="1"/>
</dbReference>
<gene>
    <name evidence="2" type="ORF">PoMZ_00431</name>
</gene>
<dbReference type="PANTHER" id="PTHR47829:SF1">
    <property type="entry name" value="HAD FAMILY PHOSPHATASE"/>
    <property type="match status" value="1"/>
</dbReference>
<feature type="domain" description="Aminoglycoside phosphotransferase" evidence="1">
    <location>
        <begin position="30"/>
        <end position="272"/>
    </location>
</feature>
<accession>A0A4P7N257</accession>
<protein>
    <recommendedName>
        <fullName evidence="1">Aminoglycoside phosphotransferase domain-containing protein</fullName>
    </recommendedName>
</protein>
<evidence type="ECO:0000259" key="1">
    <source>
        <dbReference type="Pfam" id="PF01636"/>
    </source>
</evidence>
<dbReference type="InterPro" id="IPR002575">
    <property type="entry name" value="Aminoglycoside_PTrfase"/>
</dbReference>
<reference evidence="2 3" key="1">
    <citation type="journal article" date="2019" name="Mol. Biol. Evol.">
        <title>Blast fungal genomes show frequent chromosomal changes, gene gains and losses, and effector gene turnover.</title>
        <authorList>
            <person name="Gomez Luciano L.B."/>
            <person name="Jason Tsai I."/>
            <person name="Chuma I."/>
            <person name="Tosa Y."/>
            <person name="Chen Y.H."/>
            <person name="Li J.Y."/>
            <person name="Li M.Y."/>
            <person name="Jade Lu M.Y."/>
            <person name="Nakayashiki H."/>
            <person name="Li W.H."/>
        </authorList>
    </citation>
    <scope>NUCLEOTIDE SEQUENCE [LARGE SCALE GENOMIC DNA]</scope>
    <source>
        <strain evidence="2">MZ5-1-6</strain>
    </source>
</reference>
<dbReference type="Proteomes" id="UP000294847">
    <property type="component" value="Chromosome 2"/>
</dbReference>
<dbReference type="Gene3D" id="3.90.1200.10">
    <property type="match status" value="1"/>
</dbReference>
<dbReference type="SMR" id="A0A4P7N257"/>
<dbReference type="AlphaFoldDB" id="A0A4P7N257"/>
<dbReference type="PANTHER" id="PTHR47829">
    <property type="entry name" value="HYDROLASE, PUTATIVE (AFU_ORTHOLOGUE AFUA_1G12880)-RELATED"/>
    <property type="match status" value="1"/>
</dbReference>
<dbReference type="SUPFAM" id="SSF56112">
    <property type="entry name" value="Protein kinase-like (PK-like)"/>
    <property type="match status" value="1"/>
</dbReference>
<sequence length="376" mass="41184">MAGPIRHAIDVKALEAYLGSNVPEIQTPLEVKQFGYGQSNPTYQLTDRSGRRYVMRKKPPGKLVSRTAHQVEREHRIIAALHGRLPVPKPYCLCEDAAVVGTPFYVMEFLDGRIFEDPALPGVSASDRRAMWADAVRTLAALHAVEFAKVGLGDFGKHGGFFARQLRTWSNICAAQAAVKDVETGVAVGDLPHYQDLVGFFSDEKLRPRDRVTLVHGDYKIDNLIFHKTEPRVIGVLDWEMSTVGHPLSDLANLLYPYVSAQQPADASGGPKALSAHAGFRPGATPGLPTREEAAELYRQAFRGWWPNPASMEPELRWAQAFNMFRGAAVAQGIAARVAVRQASSEQAATYANARGAMADLAWDMVARAKGARAKI</sequence>
<dbReference type="EMBL" id="CP034205">
    <property type="protein sequence ID" value="QBZ55532.1"/>
    <property type="molecule type" value="Genomic_DNA"/>
</dbReference>
<name>A0A4P7N257_PYROR</name>
<evidence type="ECO:0000313" key="2">
    <source>
        <dbReference type="EMBL" id="QBZ55532.1"/>
    </source>
</evidence>
<dbReference type="VEuPathDB" id="FungiDB:M_BR32_EuGene_00003001"/>
<dbReference type="OMA" id="RAFYVME"/>
<dbReference type="InterPro" id="IPR052898">
    <property type="entry name" value="ACAD10-like"/>
</dbReference>
<dbReference type="Pfam" id="PF01636">
    <property type="entry name" value="APH"/>
    <property type="match status" value="1"/>
</dbReference>
<organism evidence="2 3">
    <name type="scientific">Pyricularia oryzae</name>
    <name type="common">Rice blast fungus</name>
    <name type="synonym">Magnaporthe oryzae</name>
    <dbReference type="NCBI Taxonomy" id="318829"/>
    <lineage>
        <taxon>Eukaryota</taxon>
        <taxon>Fungi</taxon>
        <taxon>Dikarya</taxon>
        <taxon>Ascomycota</taxon>
        <taxon>Pezizomycotina</taxon>
        <taxon>Sordariomycetes</taxon>
        <taxon>Sordariomycetidae</taxon>
        <taxon>Magnaporthales</taxon>
        <taxon>Pyriculariaceae</taxon>
        <taxon>Pyricularia</taxon>
    </lineage>
</organism>
<dbReference type="CDD" id="cd05154">
    <property type="entry name" value="ACAD10_11_N-like"/>
    <property type="match status" value="1"/>
</dbReference>
<dbReference type="InterPro" id="IPR041726">
    <property type="entry name" value="ACAD10_11_N"/>
</dbReference>